<reference evidence="7" key="1">
    <citation type="submission" date="2018-11" db="EMBL/GenBank/DDBJ databases">
        <authorList>
            <consortium name="Pathogen Informatics"/>
        </authorList>
    </citation>
    <scope>NUCLEOTIDE SEQUENCE</scope>
</reference>
<proteinExistence type="predicted"/>
<protein>
    <recommendedName>
        <fullName evidence="6">Dendritic cell-specific transmembrane protein-like domain-containing protein</fullName>
    </recommendedName>
</protein>
<feature type="transmembrane region" description="Helical" evidence="5">
    <location>
        <begin position="95"/>
        <end position="116"/>
    </location>
</feature>
<comment type="subcellular location">
    <subcellularLocation>
        <location evidence="1">Membrane</location>
        <topology evidence="1">Multi-pass membrane protein</topology>
    </subcellularLocation>
</comment>
<feature type="domain" description="Dendritic cell-specific transmembrane protein-like" evidence="6">
    <location>
        <begin position="131"/>
        <end position="325"/>
    </location>
</feature>
<dbReference type="PANTHER" id="PTHR21041:SF17">
    <property type="entry name" value="E3 UBIQUITIN-PROTEIN LIGASE DCST1"/>
    <property type="match status" value="1"/>
</dbReference>
<evidence type="ECO:0000256" key="3">
    <source>
        <dbReference type="ARBA" id="ARBA00022989"/>
    </source>
</evidence>
<dbReference type="Proteomes" id="UP000784294">
    <property type="component" value="Unassembled WGS sequence"/>
</dbReference>
<dbReference type="PANTHER" id="PTHR21041">
    <property type="entry name" value="DENDRITIC CELL-SPECIFIC TRANSMEMBRANE PROTEIN"/>
    <property type="match status" value="1"/>
</dbReference>
<dbReference type="InterPro" id="IPR051856">
    <property type="entry name" value="CSR-E3_Ligase_Protein"/>
</dbReference>
<feature type="transmembrane region" description="Helical" evidence="5">
    <location>
        <begin position="280"/>
        <end position="302"/>
    </location>
</feature>
<feature type="transmembrane region" description="Helical" evidence="5">
    <location>
        <begin position="181"/>
        <end position="200"/>
    </location>
</feature>
<dbReference type="AlphaFoldDB" id="A0A3S5CIJ8"/>
<dbReference type="GO" id="GO:0016020">
    <property type="term" value="C:membrane"/>
    <property type="evidence" value="ECO:0007669"/>
    <property type="project" value="UniProtKB-SubCell"/>
</dbReference>
<organism evidence="7 8">
    <name type="scientific">Protopolystoma xenopodis</name>
    <dbReference type="NCBI Taxonomy" id="117903"/>
    <lineage>
        <taxon>Eukaryota</taxon>
        <taxon>Metazoa</taxon>
        <taxon>Spiralia</taxon>
        <taxon>Lophotrochozoa</taxon>
        <taxon>Platyhelminthes</taxon>
        <taxon>Monogenea</taxon>
        <taxon>Polyopisthocotylea</taxon>
        <taxon>Polystomatidea</taxon>
        <taxon>Polystomatidae</taxon>
        <taxon>Protopolystoma</taxon>
    </lineage>
</organism>
<name>A0A3S5CIJ8_9PLAT</name>
<evidence type="ECO:0000259" key="6">
    <source>
        <dbReference type="Pfam" id="PF07782"/>
    </source>
</evidence>
<keyword evidence="3 5" id="KW-1133">Transmembrane helix</keyword>
<evidence type="ECO:0000256" key="4">
    <source>
        <dbReference type="ARBA" id="ARBA00023136"/>
    </source>
</evidence>
<keyword evidence="4 5" id="KW-0472">Membrane</keyword>
<accession>A0A3S5CIJ8</accession>
<evidence type="ECO:0000256" key="1">
    <source>
        <dbReference type="ARBA" id="ARBA00004141"/>
    </source>
</evidence>
<evidence type="ECO:0000256" key="5">
    <source>
        <dbReference type="SAM" id="Phobius"/>
    </source>
</evidence>
<dbReference type="InterPro" id="IPR012858">
    <property type="entry name" value="DC_STAMP-like"/>
</dbReference>
<keyword evidence="8" id="KW-1185">Reference proteome</keyword>
<comment type="caution">
    <text evidence="7">The sequence shown here is derived from an EMBL/GenBank/DDBJ whole genome shotgun (WGS) entry which is preliminary data.</text>
</comment>
<sequence>MPKYVGSRVSCSARADVDVTKKECSMAPEFSGHQGGVVSRLMLMKDRLQMMSNLSHLKTGVRQISELSKPVFTLAGTVVQSTSNLVATTRSFFRSAQAVIALLASLLKLIILMVLFKANAYITGYLHDSDFDNIYVDDYFEQLDWRRVRQGREGLLPLHRVENKRFIWHTKRYTKSEFKKACMALLKASLLVTSVMLILMGNKYIYDLMIILDKSADISVNLETGTSQQRELTSPKTSGDGLLVKLFTNIISKVMRLSQVRLDYGLSSCRPRTHRLPPEVVFRIMLLSLVILILGGISGYLLRLRHHILDFFYPARFRRRTLYLYNAMLVDRKRRETVAKNVLLQRIRQNLLQAVVVDQFVRKKKLIESQMTSMIKVKQTKWIKKWLLNRKSLKCLVCQETFPVGSNLLRVCPVDGSVICKVCQRNLLLSDDTSDCISCADQDLSKMIALARKLEPEYHDEDKDNLNFRKKEVKQKH</sequence>
<gene>
    <name evidence="7" type="ORF">PXEA_LOCUS17788</name>
</gene>
<evidence type="ECO:0000313" key="8">
    <source>
        <dbReference type="Proteomes" id="UP000784294"/>
    </source>
</evidence>
<dbReference type="OrthoDB" id="5985669at2759"/>
<keyword evidence="2 5" id="KW-0812">Transmembrane</keyword>
<evidence type="ECO:0000313" key="7">
    <source>
        <dbReference type="EMBL" id="VEL24348.1"/>
    </source>
</evidence>
<dbReference type="EMBL" id="CAAALY010067248">
    <property type="protein sequence ID" value="VEL24348.1"/>
    <property type="molecule type" value="Genomic_DNA"/>
</dbReference>
<evidence type="ECO:0000256" key="2">
    <source>
        <dbReference type="ARBA" id="ARBA00022692"/>
    </source>
</evidence>
<dbReference type="Pfam" id="PF07782">
    <property type="entry name" value="DC_STAMP"/>
    <property type="match status" value="1"/>
</dbReference>